<dbReference type="PANTHER" id="PTHR42934:SF1">
    <property type="entry name" value="GLYCOLATE OXIDASE SUBUNIT GLCD"/>
    <property type="match status" value="1"/>
</dbReference>
<dbReference type="InterPro" id="IPR051914">
    <property type="entry name" value="FAD-linked_OxidoTrans_Type4"/>
</dbReference>
<reference evidence="6 7" key="1">
    <citation type="journal article" date="2019" name="Sci. Rep.">
        <title>Sulfobacillus thermotolerans: new insights into resistance and metabolic capacities of acidophilic chemolithotrophs.</title>
        <authorList>
            <person name="Panyushkina A.E."/>
            <person name="Babenko V.V."/>
            <person name="Nikitina A.S."/>
            <person name="Selezneva O.V."/>
            <person name="Tsaplina I.A."/>
            <person name="Letarova M.A."/>
            <person name="Kostryukova E.S."/>
            <person name="Letarov A.V."/>
        </authorList>
    </citation>
    <scope>NUCLEOTIDE SEQUENCE [LARGE SCALE GENOMIC DNA]</scope>
    <source>
        <strain evidence="6 7">Kr1</strain>
    </source>
</reference>
<keyword evidence="4" id="KW-0560">Oxidoreductase</keyword>
<dbReference type="Proteomes" id="UP000325292">
    <property type="component" value="Chromosome"/>
</dbReference>
<dbReference type="PANTHER" id="PTHR42934">
    <property type="entry name" value="GLYCOLATE OXIDASE SUBUNIT GLCD"/>
    <property type="match status" value="1"/>
</dbReference>
<dbReference type="InterPro" id="IPR016171">
    <property type="entry name" value="Vanillyl_alc_oxidase_C-sub2"/>
</dbReference>
<dbReference type="Gene3D" id="1.10.45.10">
    <property type="entry name" value="Vanillyl-alcohol Oxidase, Chain A, domain 4"/>
    <property type="match status" value="1"/>
</dbReference>
<keyword evidence="7" id="KW-1185">Reference proteome</keyword>
<dbReference type="Pfam" id="PF01565">
    <property type="entry name" value="FAD_binding_4"/>
    <property type="match status" value="2"/>
</dbReference>
<sequence length="791" mass="85370">MQDDELLVYSYDATSERHWPDAAVIANTPELVQQAVALCATYHVPLIARGSGSNLSGGTLPILGGLVVSLAGMTRILRVDLAAREVTVEPGVINATLQAHLAPHAFFFPPDPASHRISSLGGNVAEGSGGPHCVKYGTTSHYVRALKVILANGQMATCPAEPTLIDWPGILTGSEGTLALFTELTLGILPKPPAVGTLLAGFDGLPEAVTAVSAIIQAQLLPSTLELLDKATLDTVRPFIDAGYPDCEAVLLIEVDGTLEGVRDQLSRLHELLGLLGASPITVAQNPAQADALMAARRAAYGAAARLSPHLWVQDVTVPRPRLAEMMAYVLTISAQEQIPINTVAHAGDGNLHPLIPFNPDDADEVARMKRADAAILKKAAELGGSITGEHGVGIDKLPSLPLMFNEDERAVMAAVRSAFDPDGILNPGKAVYPVIPQASDPGSLAVEPSSPALYRPQSEPELIDFVRSCYHNHHPIYMGTHSARTANLSLEGLNRILDFDADNMTIRIQGGLDVSEIETFLHHHDLDFPVKTLGPHRSLAALLSEGWPNMLHMGYGPLKNWVLGVSVIDGQGRLLRYGRSVMKNVAGLDMPKLYLGSLGRLGLIVDATLRLVPWATRPVHLSFPVDMMTSDQLMALVDALNMMALGPQGLWLAQNQGHIMVQGPDLDRKVVAIRHILKDFGIVPIDADGVSALSDIRRWYTSQERTRQQEGGTHYFGVGRLPSPLTAPLLYHQPDGSGWISTVKPEPFQFFRSLDSHGWQVNEPLDSGLTAIQERLVHMADPRNLFTHLW</sequence>
<keyword evidence="2" id="KW-0285">Flavoprotein</keyword>
<dbReference type="EMBL" id="CP019454">
    <property type="protein sequence ID" value="AUW94613.1"/>
    <property type="molecule type" value="Genomic_DNA"/>
</dbReference>
<keyword evidence="3" id="KW-0274">FAD</keyword>
<evidence type="ECO:0000313" key="7">
    <source>
        <dbReference type="Proteomes" id="UP000325292"/>
    </source>
</evidence>
<dbReference type="InterPro" id="IPR006094">
    <property type="entry name" value="Oxid_FAD_bind_N"/>
</dbReference>
<evidence type="ECO:0000256" key="2">
    <source>
        <dbReference type="ARBA" id="ARBA00022630"/>
    </source>
</evidence>
<dbReference type="InterPro" id="IPR016164">
    <property type="entry name" value="FAD-linked_Oxase-like_C"/>
</dbReference>
<organism evidence="6 7">
    <name type="scientific">Sulfobacillus thermotolerans</name>
    <dbReference type="NCBI Taxonomy" id="338644"/>
    <lineage>
        <taxon>Bacteria</taxon>
        <taxon>Bacillati</taxon>
        <taxon>Bacillota</taxon>
        <taxon>Clostridia</taxon>
        <taxon>Eubacteriales</taxon>
        <taxon>Clostridiales Family XVII. Incertae Sedis</taxon>
        <taxon>Sulfobacillus</taxon>
    </lineage>
</organism>
<dbReference type="InterPro" id="IPR004113">
    <property type="entry name" value="FAD-bd_oxidored_4_C"/>
</dbReference>
<feature type="domain" description="FAD-binding PCMH-type" evidence="5">
    <location>
        <begin position="447"/>
        <end position="615"/>
    </location>
</feature>
<dbReference type="SUPFAM" id="SSF56176">
    <property type="entry name" value="FAD-binding/transporter-associated domain-like"/>
    <property type="match status" value="2"/>
</dbReference>
<dbReference type="PROSITE" id="PS51387">
    <property type="entry name" value="FAD_PCMH"/>
    <property type="match status" value="2"/>
</dbReference>
<feature type="domain" description="FAD-binding PCMH-type" evidence="5">
    <location>
        <begin position="16"/>
        <end position="191"/>
    </location>
</feature>
<evidence type="ECO:0000313" key="6">
    <source>
        <dbReference type="EMBL" id="AUW94613.1"/>
    </source>
</evidence>
<evidence type="ECO:0000256" key="3">
    <source>
        <dbReference type="ARBA" id="ARBA00022827"/>
    </source>
</evidence>
<dbReference type="InterPro" id="IPR036318">
    <property type="entry name" value="FAD-bd_PCMH-like_sf"/>
</dbReference>
<protein>
    <recommendedName>
        <fullName evidence="5">FAD-binding PCMH-type domain-containing protein</fullName>
    </recommendedName>
</protein>
<proteinExistence type="predicted"/>
<dbReference type="InterPro" id="IPR016169">
    <property type="entry name" value="FAD-bd_PCMH_sub2"/>
</dbReference>
<dbReference type="Gene3D" id="3.30.465.10">
    <property type="match status" value="2"/>
</dbReference>
<dbReference type="Pfam" id="PF02913">
    <property type="entry name" value="FAD-oxidase_C"/>
    <property type="match status" value="1"/>
</dbReference>
<gene>
    <name evidence="6" type="ORF">BXT84_12210</name>
</gene>
<comment type="cofactor">
    <cofactor evidence="1">
        <name>FAD</name>
        <dbReference type="ChEBI" id="CHEBI:57692"/>
    </cofactor>
</comment>
<dbReference type="Gene3D" id="3.30.70.2740">
    <property type="match status" value="1"/>
</dbReference>
<evidence type="ECO:0000256" key="1">
    <source>
        <dbReference type="ARBA" id="ARBA00001974"/>
    </source>
</evidence>
<dbReference type="InterPro" id="IPR016166">
    <property type="entry name" value="FAD-bd_PCMH"/>
</dbReference>
<accession>A0ABM6RT31</accession>
<name>A0ABM6RT31_9FIRM</name>
<evidence type="ECO:0000256" key="4">
    <source>
        <dbReference type="ARBA" id="ARBA00023002"/>
    </source>
</evidence>
<evidence type="ECO:0000259" key="5">
    <source>
        <dbReference type="PROSITE" id="PS51387"/>
    </source>
</evidence>
<dbReference type="SUPFAM" id="SSF55103">
    <property type="entry name" value="FAD-linked oxidases, C-terminal domain"/>
    <property type="match status" value="1"/>
</dbReference>